<dbReference type="PANTHER" id="PTHR42951:SF4">
    <property type="entry name" value="ACYL-COENZYME A THIOESTERASE MBLAC2"/>
    <property type="match status" value="1"/>
</dbReference>
<dbReference type="Pfam" id="PF00753">
    <property type="entry name" value="Lactamase_B"/>
    <property type="match status" value="1"/>
</dbReference>
<dbReference type="InterPro" id="IPR001279">
    <property type="entry name" value="Metallo-B-lactamas"/>
</dbReference>
<keyword evidence="3" id="KW-1185">Reference proteome</keyword>
<evidence type="ECO:0000259" key="1">
    <source>
        <dbReference type="SMART" id="SM00849"/>
    </source>
</evidence>
<sequence length="306" mass="31561">MLPEVRYQQLRDGVVAAVQADGGWFVSNAGWIVGTAGTLVVDTFVSEQRTFGLQVAVQAARRRAGVEDTPVTVALTHAHGDHANGAYLFEQAGAEILANPPAGLELVQEGIQTFPGFLTAPDWGGVRPPFAVTGAVGRRRIDLGGVCADIVALPDTAHTAGDLLVFVPEQGVLFAGDLVWGAVTPLAVSGSVTGWLRALDTCAALGASVIVPGHGDVGGPDLVESTRRYLEWVVDAAQSVLGGSNPAAVAVAARSAGAAWADWPCPERDVGNILRAVADLSGRPFDFRAAVAAMIAVHGGPITPPR</sequence>
<dbReference type="OrthoDB" id="2273115at2"/>
<dbReference type="STRING" id="1090615.SAMN04515671_1116"/>
<dbReference type="InterPro" id="IPR036866">
    <property type="entry name" value="RibonucZ/Hydroxyglut_hydro"/>
</dbReference>
<dbReference type="Proteomes" id="UP000198741">
    <property type="component" value="Chromosome I"/>
</dbReference>
<organism evidence="2 3">
    <name type="scientific">Nakamurella panacisegetis</name>
    <dbReference type="NCBI Taxonomy" id="1090615"/>
    <lineage>
        <taxon>Bacteria</taxon>
        <taxon>Bacillati</taxon>
        <taxon>Actinomycetota</taxon>
        <taxon>Actinomycetes</taxon>
        <taxon>Nakamurellales</taxon>
        <taxon>Nakamurellaceae</taxon>
        <taxon>Nakamurella</taxon>
    </lineage>
</organism>
<dbReference type="AlphaFoldDB" id="A0A1H0K0U6"/>
<evidence type="ECO:0000313" key="2">
    <source>
        <dbReference type="EMBL" id="SDO49383.1"/>
    </source>
</evidence>
<dbReference type="Gene3D" id="3.60.15.10">
    <property type="entry name" value="Ribonuclease Z/Hydroxyacylglutathione hydrolase-like"/>
    <property type="match status" value="1"/>
</dbReference>
<accession>A0A1H0K0U6</accession>
<proteinExistence type="predicted"/>
<feature type="domain" description="Metallo-beta-lactamase" evidence="1">
    <location>
        <begin position="26"/>
        <end position="214"/>
    </location>
</feature>
<evidence type="ECO:0000313" key="3">
    <source>
        <dbReference type="Proteomes" id="UP000198741"/>
    </source>
</evidence>
<dbReference type="SMART" id="SM00849">
    <property type="entry name" value="Lactamase_B"/>
    <property type="match status" value="1"/>
</dbReference>
<dbReference type="CDD" id="cd16282">
    <property type="entry name" value="metallo-hydrolase-like_MBL-fold"/>
    <property type="match status" value="1"/>
</dbReference>
<gene>
    <name evidence="2" type="ORF">SAMN04515671_1116</name>
</gene>
<dbReference type="SUPFAM" id="SSF56281">
    <property type="entry name" value="Metallo-hydrolase/oxidoreductase"/>
    <property type="match status" value="1"/>
</dbReference>
<dbReference type="PANTHER" id="PTHR42951">
    <property type="entry name" value="METALLO-BETA-LACTAMASE DOMAIN-CONTAINING"/>
    <property type="match status" value="1"/>
</dbReference>
<dbReference type="RefSeq" id="WP_090474956.1">
    <property type="nucleotide sequence ID" value="NZ_LT629710.1"/>
</dbReference>
<protein>
    <submittedName>
        <fullName evidence="2">Cyclase</fullName>
    </submittedName>
</protein>
<name>A0A1H0K0U6_9ACTN</name>
<dbReference type="EMBL" id="LT629710">
    <property type="protein sequence ID" value="SDO49383.1"/>
    <property type="molecule type" value="Genomic_DNA"/>
</dbReference>
<reference evidence="2 3" key="1">
    <citation type="submission" date="2016-10" db="EMBL/GenBank/DDBJ databases">
        <authorList>
            <person name="de Groot N.N."/>
        </authorList>
    </citation>
    <scope>NUCLEOTIDE SEQUENCE [LARGE SCALE GENOMIC DNA]</scope>
    <source>
        <strain evidence="3">P4-7,KCTC 19426,CECT 7604</strain>
    </source>
</reference>
<dbReference type="InterPro" id="IPR050855">
    <property type="entry name" value="NDM-1-like"/>
</dbReference>